<reference evidence="3 5" key="1">
    <citation type="submission" date="2016-08" db="EMBL/GenBank/DDBJ databases">
        <title>Characterization of Isolates of Eisenbergiella tayi Derived from Blood Cultures, Using Whole Genome Sequencing.</title>
        <authorList>
            <person name="Bernier A.-M."/>
            <person name="Burdz T."/>
            <person name="Wiebe D."/>
            <person name="Bernard K."/>
        </authorList>
    </citation>
    <scope>NUCLEOTIDE SEQUENCE [LARGE SCALE GENOMIC DNA]</scope>
    <source>
        <strain evidence="3 5">NML120146</strain>
    </source>
</reference>
<feature type="region of interest" description="Disordered" evidence="1">
    <location>
        <begin position="296"/>
        <end position="410"/>
    </location>
</feature>
<feature type="compositionally biased region" description="Basic and acidic residues" evidence="1">
    <location>
        <begin position="393"/>
        <end position="407"/>
    </location>
</feature>
<protein>
    <recommendedName>
        <fullName evidence="6">Carboxypeptidase regulatory-like domain-containing protein</fullName>
    </recommendedName>
</protein>
<reference evidence="2 4" key="2">
    <citation type="submission" date="2016-08" db="EMBL/GenBank/DDBJ databases">
        <authorList>
            <person name="Seilhamer J.J."/>
        </authorList>
    </citation>
    <scope>NUCLEOTIDE SEQUENCE [LARGE SCALE GENOMIC DNA]</scope>
    <source>
        <strain evidence="2 4">NML150140-1</strain>
    </source>
</reference>
<name>A0A1E3UGH6_9FIRM</name>
<organism evidence="2 4">
    <name type="scientific">Eisenbergiella tayi</name>
    <dbReference type="NCBI Taxonomy" id="1432052"/>
    <lineage>
        <taxon>Bacteria</taxon>
        <taxon>Bacillati</taxon>
        <taxon>Bacillota</taxon>
        <taxon>Clostridia</taxon>
        <taxon>Lachnospirales</taxon>
        <taxon>Lachnospiraceae</taxon>
        <taxon>Eisenbergiella</taxon>
    </lineage>
</organism>
<evidence type="ECO:0008006" key="6">
    <source>
        <dbReference type="Google" id="ProtNLM"/>
    </source>
</evidence>
<dbReference type="InterPro" id="IPR013784">
    <property type="entry name" value="Carb-bd-like_fold"/>
</dbReference>
<evidence type="ECO:0000313" key="4">
    <source>
        <dbReference type="Proteomes" id="UP000094271"/>
    </source>
</evidence>
<feature type="compositionally biased region" description="Polar residues" evidence="1">
    <location>
        <begin position="345"/>
        <end position="365"/>
    </location>
</feature>
<dbReference type="EMBL" id="MEHA01000016">
    <property type="protein sequence ID" value="ODR48675.1"/>
    <property type="molecule type" value="Genomic_DNA"/>
</dbReference>
<evidence type="ECO:0000313" key="2">
    <source>
        <dbReference type="EMBL" id="ODR48675.1"/>
    </source>
</evidence>
<gene>
    <name evidence="2" type="ORF">BEI59_20015</name>
    <name evidence="3" type="ORF">BEI63_20235</name>
</gene>
<dbReference type="GO" id="GO:0030246">
    <property type="term" value="F:carbohydrate binding"/>
    <property type="evidence" value="ECO:0007669"/>
    <property type="project" value="InterPro"/>
</dbReference>
<proteinExistence type="predicted"/>
<dbReference type="AlphaFoldDB" id="A0A1E3UGH6"/>
<dbReference type="Proteomes" id="UP000094869">
    <property type="component" value="Unassembled WGS sequence"/>
</dbReference>
<dbReference type="Proteomes" id="UP000094271">
    <property type="component" value="Unassembled WGS sequence"/>
</dbReference>
<keyword evidence="5" id="KW-1185">Reference proteome</keyword>
<dbReference type="OrthoDB" id="2491930at2"/>
<dbReference type="RefSeq" id="WP_069410517.1">
    <property type="nucleotide sequence ID" value="NZ_DAWDRA010000361.1"/>
</dbReference>
<evidence type="ECO:0000256" key="1">
    <source>
        <dbReference type="SAM" id="MobiDB-lite"/>
    </source>
</evidence>
<dbReference type="SUPFAM" id="SSF49452">
    <property type="entry name" value="Starch-binding domain-like"/>
    <property type="match status" value="1"/>
</dbReference>
<feature type="compositionally biased region" description="Gly residues" evidence="1">
    <location>
        <begin position="379"/>
        <end position="389"/>
    </location>
</feature>
<accession>A0A1E3UGH6</accession>
<evidence type="ECO:0000313" key="3">
    <source>
        <dbReference type="EMBL" id="ODR52057.1"/>
    </source>
</evidence>
<comment type="caution">
    <text evidence="2">The sequence shown here is derived from an EMBL/GenBank/DDBJ whole genome shotgun (WGS) entry which is preliminary data.</text>
</comment>
<evidence type="ECO:0000313" key="5">
    <source>
        <dbReference type="Proteomes" id="UP000094869"/>
    </source>
</evidence>
<sequence length="546" mass="57363">MMKQQNYTSLAESKERKNFPGLPLLLLLLLLALVTSGIVGFILGNNSEPPSLGQIIDTILLAPDLPSAGETIHLTGRVFYTDGTPAASRSLELHSDPLRTVTNSDGGFLFSNVPEGQHTIYVLNSDGTSAAQKELEIVRDSSAETAVSVDMKTGGGYIIELSVDVRILEIEIELDNGTLFINPDRICYEDKDGMVTTPAGTASIRDGVIVTPGGNVYLPDGNVVLPGGGVNDPTYIILTDDTVLTNRQFSSGEINVSADGMVTLPDGTAIHPGGVILTPDGETEMTGQGGVIIGDGIVTPIGSGEGRNDAFSAGMDRKPEPSVPSLSGESDNPVRPDIPVVPAESTESNTGQNESSPIPGTSVNPDASGVGGEEENAGGQEGSGDGGGSIPEDSDKGSLHVEGEQKDGGYISWEQNSVIDLFYNPQTGENEKIAPGSSGFYRFRLKNTRKEKLTLILYLKEAAGSSYLPLKFTLKPLGLEENAKSGSLAEGNTLTLNAVLEEGEEAVYQLDWEWPFESGMDETDTAAGKQGGSYTLNLSIHAEGGG</sequence>
<dbReference type="EMBL" id="MEHD01000031">
    <property type="protein sequence ID" value="ODR52057.1"/>
    <property type="molecule type" value="Genomic_DNA"/>
</dbReference>